<organism evidence="1 2">
    <name type="scientific">Alishewanella tabrizica</name>
    <dbReference type="NCBI Taxonomy" id="671278"/>
    <lineage>
        <taxon>Bacteria</taxon>
        <taxon>Pseudomonadati</taxon>
        <taxon>Pseudomonadota</taxon>
        <taxon>Gammaproteobacteria</taxon>
        <taxon>Alteromonadales</taxon>
        <taxon>Alteromonadaceae</taxon>
        <taxon>Alishewanella</taxon>
    </lineage>
</organism>
<reference evidence="2" key="1">
    <citation type="journal article" date="2019" name="Int. J. Syst. Evol. Microbiol.">
        <title>The Global Catalogue of Microorganisms (GCM) 10K type strain sequencing project: providing services to taxonomists for standard genome sequencing and annotation.</title>
        <authorList>
            <consortium name="The Broad Institute Genomics Platform"/>
            <consortium name="The Broad Institute Genome Sequencing Center for Infectious Disease"/>
            <person name="Wu L."/>
            <person name="Ma J."/>
        </authorList>
    </citation>
    <scope>NUCLEOTIDE SEQUENCE [LARGE SCALE GENOMIC DNA]</scope>
    <source>
        <strain evidence="2">KCTC 23723</strain>
    </source>
</reference>
<proteinExistence type="predicted"/>
<dbReference type="Gene3D" id="2.60.40.3440">
    <property type="match status" value="1"/>
</dbReference>
<dbReference type="EMBL" id="BMYR01000006">
    <property type="protein sequence ID" value="GGW61811.1"/>
    <property type="molecule type" value="Genomic_DNA"/>
</dbReference>
<evidence type="ECO:0000313" key="2">
    <source>
        <dbReference type="Proteomes" id="UP000634667"/>
    </source>
</evidence>
<sequence length="157" mass="16666">MKKICILLGVVLLAGCNSSDEKNASPIFGTNLFVTETDVVISDKVRATDANNDVLTYSLSGQPQNGSVSLANNGNFVYTPAAEFTGNDSFSVMVSDGEFAVFGTVSIDVRVANVSFLTYSRRAFNQAETSAPLAINGRTFIQDSNNTADYADLLSGN</sequence>
<name>A0ABQ2WKZ9_9ALTE</name>
<protein>
    <recommendedName>
        <fullName evidence="3">Cadherin domain-containing protein</fullName>
    </recommendedName>
</protein>
<dbReference type="Proteomes" id="UP000634667">
    <property type="component" value="Unassembled WGS sequence"/>
</dbReference>
<evidence type="ECO:0000313" key="1">
    <source>
        <dbReference type="EMBL" id="GGW61811.1"/>
    </source>
</evidence>
<dbReference type="Pfam" id="PF17963">
    <property type="entry name" value="Big_9"/>
    <property type="match status" value="1"/>
</dbReference>
<gene>
    <name evidence="1" type="ORF">GCM10008111_17500</name>
</gene>
<dbReference type="RefSeq" id="WP_189482581.1">
    <property type="nucleotide sequence ID" value="NZ_BMYR01000006.1"/>
</dbReference>
<dbReference type="PROSITE" id="PS51257">
    <property type="entry name" value="PROKAR_LIPOPROTEIN"/>
    <property type="match status" value="1"/>
</dbReference>
<keyword evidence="2" id="KW-1185">Reference proteome</keyword>
<accession>A0ABQ2WKZ9</accession>
<evidence type="ECO:0008006" key="3">
    <source>
        <dbReference type="Google" id="ProtNLM"/>
    </source>
</evidence>
<comment type="caution">
    <text evidence="1">The sequence shown here is derived from an EMBL/GenBank/DDBJ whole genome shotgun (WGS) entry which is preliminary data.</text>
</comment>